<dbReference type="NCBIfam" id="TIGR00120">
    <property type="entry name" value="ArgJ"/>
    <property type="match status" value="1"/>
</dbReference>
<dbReference type="InterPro" id="IPR002813">
    <property type="entry name" value="Arg_biosynth_ArgJ"/>
</dbReference>
<dbReference type="EC" id="2.3.1.35" evidence="13"/>
<feature type="chain" id="PRO_5031647466" description="Arginine biosynthesis bifunctional protein ArgJ beta chain" evidence="13">
    <location>
        <begin position="198"/>
        <end position="411"/>
    </location>
</feature>
<feature type="binding site" evidence="13">
    <location>
        <position position="187"/>
    </location>
    <ligand>
        <name>substrate</name>
    </ligand>
</feature>
<keyword evidence="8 13" id="KW-0511">Multifunctional enzyme</keyword>
<comment type="pathway">
    <text evidence="13">Amino-acid biosynthesis; L-arginine biosynthesis; L-ornithine and N-acetyl-L-glutamate from L-glutamate and N(2)-acetyl-L-ornithine (cyclic): step 1/1.</text>
</comment>
<evidence type="ECO:0000256" key="4">
    <source>
        <dbReference type="ARBA" id="ARBA00022571"/>
    </source>
</evidence>
<evidence type="ECO:0000256" key="3">
    <source>
        <dbReference type="ARBA" id="ARBA00011475"/>
    </source>
</evidence>
<keyword evidence="15" id="KW-1185">Reference proteome</keyword>
<dbReference type="AlphaFoldDB" id="A0A7W1WSQ7"/>
<dbReference type="EC" id="2.3.1.1" evidence="13"/>
<dbReference type="InterPro" id="IPR016117">
    <property type="entry name" value="ArgJ-like_dom_sf"/>
</dbReference>
<dbReference type="GO" id="GO:0004042">
    <property type="term" value="F:L-glutamate N-acetyltransferase activity"/>
    <property type="evidence" value="ECO:0007669"/>
    <property type="project" value="UniProtKB-UniRule"/>
</dbReference>
<feature type="binding site" evidence="13">
    <location>
        <position position="406"/>
    </location>
    <ligand>
        <name>substrate</name>
    </ligand>
</feature>
<evidence type="ECO:0000313" key="15">
    <source>
        <dbReference type="Proteomes" id="UP000535491"/>
    </source>
</evidence>
<proteinExistence type="inferred from homology"/>
<evidence type="ECO:0000256" key="8">
    <source>
        <dbReference type="ARBA" id="ARBA00023268"/>
    </source>
</evidence>
<evidence type="ECO:0000256" key="11">
    <source>
        <dbReference type="ARBA" id="ARBA00049439"/>
    </source>
</evidence>
<dbReference type="Gene3D" id="3.60.70.12">
    <property type="entry name" value="L-amino peptidase D-ALA esterase/amidase"/>
    <property type="match status" value="1"/>
</dbReference>
<keyword evidence="7 13" id="KW-0068">Autocatalytic cleavage</keyword>
<comment type="caution">
    <text evidence="14">The sequence shown here is derived from an EMBL/GenBank/DDBJ whole genome shotgun (WGS) entry which is preliminary data.</text>
</comment>
<evidence type="ECO:0000256" key="9">
    <source>
        <dbReference type="ARBA" id="ARBA00023315"/>
    </source>
</evidence>
<reference evidence="14 15" key="1">
    <citation type="submission" date="2020-07" db="EMBL/GenBank/DDBJ databases">
        <authorList>
            <person name="Feng H."/>
        </authorList>
    </citation>
    <scope>NUCLEOTIDE SEQUENCE [LARGE SCALE GENOMIC DNA]</scope>
    <source>
        <strain evidence="15">s-10</strain>
    </source>
</reference>
<comment type="subunit">
    <text evidence="3 13">Heterotetramer of two alpha and two beta chains.</text>
</comment>
<evidence type="ECO:0000313" key="14">
    <source>
        <dbReference type="EMBL" id="MBA4495351.1"/>
    </source>
</evidence>
<dbReference type="FunFam" id="3.60.70.12:FF:000001">
    <property type="entry name" value="Arginine biosynthesis bifunctional protein ArgJ, chloroplastic"/>
    <property type="match status" value="1"/>
</dbReference>
<evidence type="ECO:0000256" key="5">
    <source>
        <dbReference type="ARBA" id="ARBA00022605"/>
    </source>
</evidence>
<feature type="active site" description="Nucleophile" evidence="13">
    <location>
        <position position="198"/>
    </location>
</feature>
<dbReference type="Gene3D" id="3.30.2330.10">
    <property type="entry name" value="arginine biosynthesis bifunctional protein suprefamily"/>
    <property type="match status" value="1"/>
</dbReference>
<dbReference type="SUPFAM" id="SSF56266">
    <property type="entry name" value="DmpA/ArgJ-like"/>
    <property type="match status" value="1"/>
</dbReference>
<accession>A0A7W1WSQ7</accession>
<keyword evidence="5 13" id="KW-0028">Amino-acid biosynthesis</keyword>
<dbReference type="GO" id="GO:0005737">
    <property type="term" value="C:cytoplasm"/>
    <property type="evidence" value="ECO:0007669"/>
    <property type="project" value="UniProtKB-SubCell"/>
</dbReference>
<dbReference type="PANTHER" id="PTHR23100">
    <property type="entry name" value="ARGININE BIOSYNTHESIS BIFUNCTIONAL PROTEIN ARGJ"/>
    <property type="match status" value="1"/>
</dbReference>
<name>A0A7W1WSQ7_9BACL</name>
<dbReference type="RefSeq" id="WP_181752702.1">
    <property type="nucleotide sequence ID" value="NZ_JACEIQ010000014.1"/>
</dbReference>
<feature type="chain" id="PRO_5031647465" description="Arginine biosynthesis bifunctional protein ArgJ alpha chain" evidence="13">
    <location>
        <begin position="1"/>
        <end position="197"/>
    </location>
</feature>
<dbReference type="Gene3D" id="3.10.20.340">
    <property type="entry name" value="ArgJ beta chain, C-terminal domain"/>
    <property type="match status" value="1"/>
</dbReference>
<evidence type="ECO:0000256" key="6">
    <source>
        <dbReference type="ARBA" id="ARBA00022679"/>
    </source>
</evidence>
<evidence type="ECO:0000256" key="12">
    <source>
        <dbReference type="ARBA" id="ARBA00054976"/>
    </source>
</evidence>
<dbReference type="CDD" id="cd02152">
    <property type="entry name" value="OAT"/>
    <property type="match status" value="1"/>
</dbReference>
<comment type="subcellular location">
    <subcellularLocation>
        <location evidence="1 13">Cytoplasm</location>
    </subcellularLocation>
</comment>
<feature type="site" description="Involved in the stabilization of negative charge on the oxyanion by the formation of the oxyanion hole" evidence="13">
    <location>
        <position position="124"/>
    </location>
</feature>
<comment type="function">
    <text evidence="12 13">Catalyzes two activities which are involved in the cyclic version of arginine biosynthesis: the synthesis of N-acetylglutamate from glutamate and acetyl-CoA as the acetyl donor, and of ornithine by transacetylation between N(2)-acetylornithine and glutamate.</text>
</comment>
<comment type="similarity">
    <text evidence="2 13">Belongs to the ArgJ family.</text>
</comment>
<feature type="site" description="Involved in the stabilization of negative charge on the oxyanion by the formation of the oxyanion hole" evidence="13">
    <location>
        <position position="125"/>
    </location>
</feature>
<dbReference type="FunFam" id="3.10.20.340:FF:000001">
    <property type="entry name" value="Arginine biosynthesis bifunctional protein ArgJ, chloroplastic"/>
    <property type="match status" value="1"/>
</dbReference>
<dbReference type="InterPro" id="IPR042195">
    <property type="entry name" value="ArgJ_beta_C"/>
</dbReference>
<evidence type="ECO:0000256" key="10">
    <source>
        <dbReference type="ARBA" id="ARBA00048372"/>
    </source>
</evidence>
<evidence type="ECO:0000256" key="13">
    <source>
        <dbReference type="HAMAP-Rule" id="MF_01106"/>
    </source>
</evidence>
<dbReference type="EMBL" id="JACEIQ010000014">
    <property type="protein sequence ID" value="MBA4495351.1"/>
    <property type="molecule type" value="Genomic_DNA"/>
</dbReference>
<dbReference type="UniPathway" id="UPA00068">
    <property type="reaction ID" value="UER00106"/>
</dbReference>
<dbReference type="FunFam" id="3.30.2330.10:FF:000001">
    <property type="entry name" value="Arginine biosynthesis bifunctional protein ArgJ, mitochondrial"/>
    <property type="match status" value="1"/>
</dbReference>
<dbReference type="GO" id="GO:0004358">
    <property type="term" value="F:L-glutamate N-acetyltransferase activity, acting on acetyl-L-ornithine as donor"/>
    <property type="evidence" value="ECO:0007669"/>
    <property type="project" value="UniProtKB-UniRule"/>
</dbReference>
<keyword evidence="4 13" id="KW-0055">Arginine biosynthesis</keyword>
<comment type="catalytic activity">
    <reaction evidence="10 13">
        <text>L-glutamate + acetyl-CoA = N-acetyl-L-glutamate + CoA + H(+)</text>
        <dbReference type="Rhea" id="RHEA:24292"/>
        <dbReference type="ChEBI" id="CHEBI:15378"/>
        <dbReference type="ChEBI" id="CHEBI:29985"/>
        <dbReference type="ChEBI" id="CHEBI:44337"/>
        <dbReference type="ChEBI" id="CHEBI:57287"/>
        <dbReference type="ChEBI" id="CHEBI:57288"/>
        <dbReference type="EC" id="2.3.1.1"/>
    </reaction>
</comment>
<protein>
    <recommendedName>
        <fullName evidence="13">Arginine biosynthesis bifunctional protein ArgJ</fullName>
    </recommendedName>
    <domain>
        <recommendedName>
            <fullName evidence="13">Glutamate N-acetyltransferase</fullName>
            <ecNumber evidence="13">2.3.1.35</ecNumber>
        </recommendedName>
        <alternativeName>
            <fullName evidence="13">Ornithine acetyltransferase</fullName>
            <shortName evidence="13">OATase</shortName>
        </alternativeName>
        <alternativeName>
            <fullName evidence="13">Ornithine transacetylase</fullName>
        </alternativeName>
    </domain>
    <domain>
        <recommendedName>
            <fullName evidence="13">Amino-acid acetyltransferase</fullName>
            <ecNumber evidence="13">2.3.1.1</ecNumber>
        </recommendedName>
        <alternativeName>
            <fullName evidence="13">N-acetylglutamate synthase</fullName>
            <shortName evidence="13">AGSase</shortName>
        </alternativeName>
    </domain>
    <component>
        <recommendedName>
            <fullName evidence="13">Arginine biosynthesis bifunctional protein ArgJ alpha chain</fullName>
        </recommendedName>
    </component>
    <component>
        <recommendedName>
            <fullName evidence="13">Arginine biosynthesis bifunctional protein ArgJ beta chain</fullName>
        </recommendedName>
    </component>
</protein>
<evidence type="ECO:0000256" key="2">
    <source>
        <dbReference type="ARBA" id="ARBA00006774"/>
    </source>
</evidence>
<sequence>MSIQLTAKSLFEVVQDAKITSPRGFTAAGVHSGVKRKSLDLGAIICAVPATAAAVYTTNAFQAPPLKVTQESIGVEGKLKAFVVNSGIANACTGERGLQDAYQMRQKTAELLGIPPHQVGVVSTGVIGEYLPMEKVLNGLERVVNEAETEGGELFAKSILTTDTCTKKVEVSAEIDGKEVKIAGVAKGSGMIHPNMATMLGFVTTDAVIDPNHLQSLLWQTTDETFNMITVDGDCSTNDMVVAMASGLAGNHPLHPQHPDWKKFQSAFSYVCQELAKKIARDGEGATRLIEVKVDGASSVEMARKIAKSIVGSSLVKSAVFGADANWGRILCAAGYGDPIISPDSVDVCLGPVSVVKGGLPAEYDEAAASEVLKQEKVEIYVSLNMGEQKATAWGCDLTYDYVKINASYRT</sequence>
<dbReference type="NCBIfam" id="NF003802">
    <property type="entry name" value="PRK05388.1"/>
    <property type="match status" value="1"/>
</dbReference>
<dbReference type="Proteomes" id="UP000535491">
    <property type="component" value="Unassembled WGS sequence"/>
</dbReference>
<feature type="binding site" evidence="13">
    <location>
        <position position="411"/>
    </location>
    <ligand>
        <name>substrate</name>
    </ligand>
</feature>
<dbReference type="HAMAP" id="MF_01106">
    <property type="entry name" value="ArgJ"/>
    <property type="match status" value="1"/>
</dbReference>
<dbReference type="GO" id="GO:0006592">
    <property type="term" value="P:ornithine biosynthetic process"/>
    <property type="evidence" value="ECO:0007669"/>
    <property type="project" value="TreeGrafter"/>
</dbReference>
<dbReference type="PANTHER" id="PTHR23100:SF0">
    <property type="entry name" value="ARGININE BIOSYNTHESIS BIFUNCTIONAL PROTEIN ARGJ, MITOCHONDRIAL"/>
    <property type="match status" value="1"/>
</dbReference>
<gene>
    <name evidence="13 14" type="primary">argJ</name>
    <name evidence="14" type="ORF">H1191_13655</name>
</gene>
<evidence type="ECO:0000256" key="7">
    <source>
        <dbReference type="ARBA" id="ARBA00022813"/>
    </source>
</evidence>
<keyword evidence="6 13" id="KW-0808">Transferase</keyword>
<keyword evidence="13" id="KW-0963">Cytoplasm</keyword>
<dbReference type="GO" id="GO:0006526">
    <property type="term" value="P:L-arginine biosynthetic process"/>
    <property type="evidence" value="ECO:0007669"/>
    <property type="project" value="UniProtKB-UniRule"/>
</dbReference>
<feature type="site" description="Cleavage; by autolysis" evidence="13">
    <location>
        <begin position="197"/>
        <end position="198"/>
    </location>
</feature>
<organism evidence="14 15">
    <name type="scientific">Paenactinomyces guangxiensis</name>
    <dbReference type="NCBI Taxonomy" id="1490290"/>
    <lineage>
        <taxon>Bacteria</taxon>
        <taxon>Bacillati</taxon>
        <taxon>Bacillota</taxon>
        <taxon>Bacilli</taxon>
        <taxon>Bacillales</taxon>
        <taxon>Thermoactinomycetaceae</taxon>
        <taxon>Paenactinomyces</taxon>
    </lineage>
</organism>
<feature type="binding site" evidence="13">
    <location>
        <position position="284"/>
    </location>
    <ligand>
        <name>substrate</name>
    </ligand>
</feature>
<comment type="pathway">
    <text evidence="13">Amino-acid biosynthesis; L-arginine biosynthesis; N(2)-acetyl-L-ornithine from L-glutamate: step 1/4.</text>
</comment>
<comment type="catalytic activity">
    <reaction evidence="11 13">
        <text>N(2)-acetyl-L-ornithine + L-glutamate = N-acetyl-L-glutamate + L-ornithine</text>
        <dbReference type="Rhea" id="RHEA:15349"/>
        <dbReference type="ChEBI" id="CHEBI:29985"/>
        <dbReference type="ChEBI" id="CHEBI:44337"/>
        <dbReference type="ChEBI" id="CHEBI:46911"/>
        <dbReference type="ChEBI" id="CHEBI:57805"/>
        <dbReference type="EC" id="2.3.1.35"/>
    </reaction>
</comment>
<feature type="binding site" evidence="13">
    <location>
        <position position="198"/>
    </location>
    <ligand>
        <name>substrate</name>
    </ligand>
</feature>
<dbReference type="Pfam" id="PF01960">
    <property type="entry name" value="ArgJ"/>
    <property type="match status" value="1"/>
</dbReference>
<keyword evidence="9 13" id="KW-0012">Acyltransferase</keyword>
<feature type="binding site" evidence="13">
    <location>
        <position position="161"/>
    </location>
    <ligand>
        <name>substrate</name>
    </ligand>
</feature>
<evidence type="ECO:0000256" key="1">
    <source>
        <dbReference type="ARBA" id="ARBA00004496"/>
    </source>
</evidence>